<dbReference type="PANTHER" id="PTHR43214:SF44">
    <property type="entry name" value="TWO-COMPONENT RESPONSE REGULATOR"/>
    <property type="match status" value="1"/>
</dbReference>
<accession>A0A3B0WJK4</accession>
<dbReference type="SMART" id="SM00448">
    <property type="entry name" value="REC"/>
    <property type="match status" value="1"/>
</dbReference>
<dbReference type="Gene3D" id="1.10.10.10">
    <property type="entry name" value="Winged helix-like DNA-binding domain superfamily/Winged helix DNA-binding domain"/>
    <property type="match status" value="1"/>
</dbReference>
<dbReference type="FunFam" id="1.10.10.10:FF:000153">
    <property type="entry name" value="LuxR family transcriptional regulator"/>
    <property type="match status" value="1"/>
</dbReference>
<feature type="domain" description="Response regulatory" evidence="5">
    <location>
        <begin position="9"/>
        <end position="123"/>
    </location>
</feature>
<dbReference type="InterPro" id="IPR011006">
    <property type="entry name" value="CheY-like_superfamily"/>
</dbReference>
<dbReference type="AlphaFoldDB" id="A0A3B0WJK4"/>
<evidence type="ECO:0000256" key="3">
    <source>
        <dbReference type="ARBA" id="ARBA00023163"/>
    </source>
</evidence>
<dbReference type="SMART" id="SM00421">
    <property type="entry name" value="HTH_LUXR"/>
    <property type="match status" value="1"/>
</dbReference>
<evidence type="ECO:0000259" key="4">
    <source>
        <dbReference type="PROSITE" id="PS50043"/>
    </source>
</evidence>
<protein>
    <submittedName>
        <fullName evidence="6">Two-component transcriptional response regulator, LuxR family</fullName>
    </submittedName>
</protein>
<keyword evidence="1" id="KW-0805">Transcription regulation</keyword>
<dbReference type="InterPro" id="IPR016032">
    <property type="entry name" value="Sig_transdc_resp-reg_C-effctor"/>
</dbReference>
<gene>
    <name evidence="6" type="ORF">MNBD_GAMMA06-415</name>
</gene>
<dbReference type="SUPFAM" id="SSF52172">
    <property type="entry name" value="CheY-like"/>
    <property type="match status" value="1"/>
</dbReference>
<dbReference type="GO" id="GO:0003677">
    <property type="term" value="F:DNA binding"/>
    <property type="evidence" value="ECO:0007669"/>
    <property type="project" value="UniProtKB-KW"/>
</dbReference>
<feature type="domain" description="HTH luxR-type" evidence="4">
    <location>
        <begin position="233"/>
        <end position="298"/>
    </location>
</feature>
<proteinExistence type="predicted"/>
<evidence type="ECO:0000313" key="6">
    <source>
        <dbReference type="EMBL" id="VAW50797.1"/>
    </source>
</evidence>
<dbReference type="InterPro" id="IPR000792">
    <property type="entry name" value="Tscrpt_reg_LuxR_C"/>
</dbReference>
<reference evidence="6" key="1">
    <citation type="submission" date="2018-06" db="EMBL/GenBank/DDBJ databases">
        <authorList>
            <person name="Zhirakovskaya E."/>
        </authorList>
    </citation>
    <scope>NUCLEOTIDE SEQUENCE</scope>
</reference>
<dbReference type="GO" id="GO:0006355">
    <property type="term" value="P:regulation of DNA-templated transcription"/>
    <property type="evidence" value="ECO:0007669"/>
    <property type="project" value="InterPro"/>
</dbReference>
<dbReference type="Gene3D" id="3.40.50.2300">
    <property type="match status" value="1"/>
</dbReference>
<dbReference type="Pfam" id="PF00196">
    <property type="entry name" value="GerE"/>
    <property type="match status" value="1"/>
</dbReference>
<evidence type="ECO:0000256" key="2">
    <source>
        <dbReference type="ARBA" id="ARBA00023125"/>
    </source>
</evidence>
<dbReference type="InterPro" id="IPR039420">
    <property type="entry name" value="WalR-like"/>
</dbReference>
<keyword evidence="2" id="KW-0238">DNA-binding</keyword>
<keyword evidence="3" id="KW-0804">Transcription</keyword>
<dbReference type="Pfam" id="PF00072">
    <property type="entry name" value="Response_reg"/>
    <property type="match status" value="1"/>
</dbReference>
<dbReference type="GO" id="GO:0000160">
    <property type="term" value="P:phosphorelay signal transduction system"/>
    <property type="evidence" value="ECO:0007669"/>
    <property type="project" value="InterPro"/>
</dbReference>
<dbReference type="PROSITE" id="PS50110">
    <property type="entry name" value="RESPONSE_REGULATORY"/>
    <property type="match status" value="1"/>
</dbReference>
<sequence length="309" mass="34378">MQRFKDKITVLVVDDSPDSLGMINTALDDAGIAVLVALNGQQAMNVLEQITPDIILMDALMPVMDGFECASKVRQQLPLTPIIFMTGLSDTEHIVKAFDAGGNDYIVKPIRPEELLVRIRQHTNSTRMLLEAQKMLDTMRQHVFCINEHGHIAWATPEAQVLLNQCQQQADDTSTKLHKQLSHWLPNGKEGHELALTLNKQAPALKVSYFKPSAENTHLLKIQSPNVEIDPTILEESLNITSREAEVLLWLAHGKTNKEIAEILKMSPRTVNKHLEQMYPKIDADNRTAAASIAIQTILGGHIGNPKIS</sequence>
<dbReference type="InterPro" id="IPR001789">
    <property type="entry name" value="Sig_transdc_resp-reg_receiver"/>
</dbReference>
<organism evidence="6">
    <name type="scientific">hydrothermal vent metagenome</name>
    <dbReference type="NCBI Taxonomy" id="652676"/>
    <lineage>
        <taxon>unclassified sequences</taxon>
        <taxon>metagenomes</taxon>
        <taxon>ecological metagenomes</taxon>
    </lineage>
</organism>
<dbReference type="PROSITE" id="PS50043">
    <property type="entry name" value="HTH_LUXR_2"/>
    <property type="match status" value="1"/>
</dbReference>
<dbReference type="CDD" id="cd06170">
    <property type="entry name" value="LuxR_C_like"/>
    <property type="match status" value="1"/>
</dbReference>
<dbReference type="PRINTS" id="PR00038">
    <property type="entry name" value="HTHLUXR"/>
</dbReference>
<dbReference type="EMBL" id="UOFD01000018">
    <property type="protein sequence ID" value="VAW50797.1"/>
    <property type="molecule type" value="Genomic_DNA"/>
</dbReference>
<evidence type="ECO:0000259" key="5">
    <source>
        <dbReference type="PROSITE" id="PS50110"/>
    </source>
</evidence>
<dbReference type="PANTHER" id="PTHR43214">
    <property type="entry name" value="TWO-COMPONENT RESPONSE REGULATOR"/>
    <property type="match status" value="1"/>
</dbReference>
<dbReference type="SUPFAM" id="SSF46894">
    <property type="entry name" value="C-terminal effector domain of the bipartite response regulators"/>
    <property type="match status" value="1"/>
</dbReference>
<dbReference type="InterPro" id="IPR036388">
    <property type="entry name" value="WH-like_DNA-bd_sf"/>
</dbReference>
<evidence type="ECO:0000256" key="1">
    <source>
        <dbReference type="ARBA" id="ARBA00023015"/>
    </source>
</evidence>
<name>A0A3B0WJK4_9ZZZZ</name>